<comment type="caution">
    <text evidence="1">The sequence shown here is derived from an EMBL/GenBank/DDBJ whole genome shotgun (WGS) entry which is preliminary data.</text>
</comment>
<protein>
    <submittedName>
        <fullName evidence="1">Uncharacterized protein</fullName>
    </submittedName>
</protein>
<sequence>MRDTFDYVICGGGTCGPVVAGRLSEDSNVKILILEAGQDSANMDNMHMAGAWTKNHYGPTDWNIVSPPQPGLNGKECRLPRGRFLGGSSGSNGTICVRGVPQDYDDWGFPGWSGKEMFWAMKKAENFSPQDWFPHDKDAHGYDGPLHIEPAEVFPIADCFFESFQSKGLPYTPDMFSSGVTANGCGHAMRTTWKGTRSTAADYITKDRERPNVTITCDVTVDKVVLDRGSDGSLQAKGVEYLDSNGIRYTVFASREVLLAGGTYNTPTMLLRSGIGPKSELEALNIPVQLDLPGVGKNLQDHQLIFVYYEVSEPDLTDDARVNHDPNAYETGHAEWKENKSGWLATFPFGAFGFARLNDRLDRDHPEWRALPREPGRDPMGLAESQPNLEFFNTVCYGGPPEYTDYPKEGQWALAMCCFLCGQQSRGEVTLKSTDPFEPPHADPKYLSDKRDLIMMSEGVRFANEIVMEGAGTKNIIKGAWPPGATHHLNKTNEDWQPFVQKYASTSYHPGGTCKLGKADDPMAVVDQYLNVRGVKGLRVVDCSIMPTLMSGHTQMPAYGIAEKAAEYIKQAAASAKSANGGEGFNARL</sequence>
<gene>
    <name evidence="1" type="ORF">LTR37_017428</name>
</gene>
<dbReference type="Proteomes" id="UP001281147">
    <property type="component" value="Unassembled WGS sequence"/>
</dbReference>
<evidence type="ECO:0000313" key="2">
    <source>
        <dbReference type="Proteomes" id="UP001281147"/>
    </source>
</evidence>
<keyword evidence="2" id="KW-1185">Reference proteome</keyword>
<proteinExistence type="predicted"/>
<organism evidence="1 2">
    <name type="scientific">Vermiconidia calcicola</name>
    <dbReference type="NCBI Taxonomy" id="1690605"/>
    <lineage>
        <taxon>Eukaryota</taxon>
        <taxon>Fungi</taxon>
        <taxon>Dikarya</taxon>
        <taxon>Ascomycota</taxon>
        <taxon>Pezizomycotina</taxon>
        <taxon>Dothideomycetes</taxon>
        <taxon>Dothideomycetidae</taxon>
        <taxon>Mycosphaerellales</taxon>
        <taxon>Extremaceae</taxon>
        <taxon>Vermiconidia</taxon>
    </lineage>
</organism>
<reference evidence="1" key="1">
    <citation type="submission" date="2023-07" db="EMBL/GenBank/DDBJ databases">
        <title>Black Yeasts Isolated from many extreme environments.</title>
        <authorList>
            <person name="Coleine C."/>
            <person name="Stajich J.E."/>
            <person name="Selbmann L."/>
        </authorList>
    </citation>
    <scope>NUCLEOTIDE SEQUENCE</scope>
    <source>
        <strain evidence="1">CCFEE 5714</strain>
    </source>
</reference>
<name>A0ACC3MK25_9PEZI</name>
<evidence type="ECO:0000313" key="1">
    <source>
        <dbReference type="EMBL" id="KAK3697482.1"/>
    </source>
</evidence>
<dbReference type="EMBL" id="JAUTXU010000225">
    <property type="protein sequence ID" value="KAK3697482.1"/>
    <property type="molecule type" value="Genomic_DNA"/>
</dbReference>
<accession>A0ACC3MK25</accession>